<organism evidence="1 2">
    <name type="scientific">Trifolium pratense</name>
    <name type="common">Red clover</name>
    <dbReference type="NCBI Taxonomy" id="57577"/>
    <lineage>
        <taxon>Eukaryota</taxon>
        <taxon>Viridiplantae</taxon>
        <taxon>Streptophyta</taxon>
        <taxon>Embryophyta</taxon>
        <taxon>Tracheophyta</taxon>
        <taxon>Spermatophyta</taxon>
        <taxon>Magnoliopsida</taxon>
        <taxon>eudicotyledons</taxon>
        <taxon>Gunneridae</taxon>
        <taxon>Pentapetalae</taxon>
        <taxon>rosids</taxon>
        <taxon>fabids</taxon>
        <taxon>Fabales</taxon>
        <taxon>Fabaceae</taxon>
        <taxon>Papilionoideae</taxon>
        <taxon>50 kb inversion clade</taxon>
        <taxon>NPAAA clade</taxon>
        <taxon>Hologalegina</taxon>
        <taxon>IRL clade</taxon>
        <taxon>Trifolieae</taxon>
        <taxon>Trifolium</taxon>
    </lineage>
</organism>
<keyword evidence="2" id="KW-1185">Reference proteome</keyword>
<name>A0ACB0MD18_TRIPR</name>
<evidence type="ECO:0000313" key="1">
    <source>
        <dbReference type="EMBL" id="CAJ2678483.1"/>
    </source>
</evidence>
<comment type="caution">
    <text evidence="1">The sequence shown here is derived from an EMBL/GenBank/DDBJ whole genome shotgun (WGS) entry which is preliminary data.</text>
</comment>
<sequence>MKVEEVEFNERELRRELPNGVMEISPASTPLDYNNVSSHCVVKVGVDHNRVVAVTPRNFRSKNVDRVALGKLQVVPHGPSLKKVNTERKCHLCQRSESVNLVQCSSCNKEFFCFDCIRERYVDTRKEVTKACPVCQGTCTCKVCLEDQCNDSESKSYLSGKSRVDRILHFHYLICILLPVLKRISENLETELETEAKIKGKNISDIQINQVEFGYNENIYCNHCNTPILDLHRRCSLSSRAPRELNMELRKNKKKKVKIAESSESVTLTDSTSGSGSVPVRKKAIKQCDSQLDLIRMKFYVVLDFLLGRNSRHVLGILTLEKKLRRRAQFVKELALVRSAWQTNVTTVKVSPIYLGKIFLIFKSIKLNLATMKIFIAITAIHPSWISIDVVLIVRCEKSSQGRTSGEINSSMLKLPDQRKACVDNEGHILDQKDISCGNLTPTLALPEETNCNDVEKVSCPPTLTLPEETSCNDIEKVSCPPTELGGCGTGLLDLRCISLMTLLKEMEVKAEEIVCSYDIPDTSDKSSSCSLCFDTDLNSNRYSQLQKAAERKDPSAGIHCSCSVIISSRALQSTRIIKSYLYPVWIGVRWK</sequence>
<dbReference type="EMBL" id="CASHSV030000823">
    <property type="protein sequence ID" value="CAJ2678483.1"/>
    <property type="molecule type" value="Genomic_DNA"/>
</dbReference>
<gene>
    <name evidence="1" type="ORF">MILVUS5_LOCUS40758</name>
</gene>
<dbReference type="Proteomes" id="UP001177021">
    <property type="component" value="Unassembled WGS sequence"/>
</dbReference>
<evidence type="ECO:0000313" key="2">
    <source>
        <dbReference type="Proteomes" id="UP001177021"/>
    </source>
</evidence>
<protein>
    <submittedName>
        <fullName evidence="1">Uncharacterized protein</fullName>
    </submittedName>
</protein>
<reference evidence="1" key="1">
    <citation type="submission" date="2023-10" db="EMBL/GenBank/DDBJ databases">
        <authorList>
            <person name="Rodriguez Cubillos JULIANA M."/>
            <person name="De Vega J."/>
        </authorList>
    </citation>
    <scope>NUCLEOTIDE SEQUENCE</scope>
</reference>
<accession>A0ACB0MD18</accession>
<proteinExistence type="predicted"/>